<comment type="subcellular location">
    <subcellularLocation>
        <location evidence="1">Cell membrane</location>
        <topology evidence="1">Multi-pass membrane protein</topology>
    </subcellularLocation>
</comment>
<evidence type="ECO:0000256" key="6">
    <source>
        <dbReference type="ARBA" id="ARBA00023136"/>
    </source>
</evidence>
<evidence type="ECO:0000256" key="1">
    <source>
        <dbReference type="ARBA" id="ARBA00004651"/>
    </source>
</evidence>
<feature type="transmembrane region" description="Helical" evidence="7">
    <location>
        <begin position="77"/>
        <end position="95"/>
    </location>
</feature>
<dbReference type="STRING" id="201973.SAMN04488025_1181"/>
<evidence type="ECO:0000256" key="5">
    <source>
        <dbReference type="ARBA" id="ARBA00022989"/>
    </source>
</evidence>
<dbReference type="InterPro" id="IPR050638">
    <property type="entry name" value="AA-Vitamin_Transporters"/>
</dbReference>
<dbReference type="Proteomes" id="UP000198661">
    <property type="component" value="Unassembled WGS sequence"/>
</dbReference>
<feature type="transmembrane region" description="Helical" evidence="7">
    <location>
        <begin position="256"/>
        <end position="274"/>
    </location>
</feature>
<evidence type="ECO:0000256" key="4">
    <source>
        <dbReference type="ARBA" id="ARBA00022692"/>
    </source>
</evidence>
<dbReference type="PANTHER" id="PTHR32322">
    <property type="entry name" value="INNER MEMBRANE TRANSPORTER"/>
    <property type="match status" value="1"/>
</dbReference>
<feature type="transmembrane region" description="Helical" evidence="7">
    <location>
        <begin position="224"/>
        <end position="244"/>
    </location>
</feature>
<protein>
    <submittedName>
        <fullName evidence="9">Permease of the drug/metabolite transporter (DMT) superfamily</fullName>
    </submittedName>
</protein>
<sequence>MKRVLDRLWNNPYLLLTSAALFWGSNFVLGRVMVETIPPLHLSLFRWTIGLLALWPFARRQLKGAKALWREYRVPLFWMAMTGVVGFNALTYLAVQFTSSISASLFNSVAPVFIMLLSHFFLKEKIRPVQIAGVFISLIGVVWIVSRGDWKVLVSLEFNAGDLIMIVAVLSWAVYSILSKRFGTVAGEKGTFWILMAIGLPFSLLLGAVEEIFRPLPWSEVSPIEWLCVLYLGIFPAVVAFLCWSRGIQLVGPAKSGVFLHLIMPFAVMIALFFGETPTLAQGVGAAFVLLGVLMASNPPRKGGGRGQDSAP</sequence>
<reference evidence="10" key="1">
    <citation type="submission" date="2016-10" db="EMBL/GenBank/DDBJ databases">
        <authorList>
            <person name="Varghese N."/>
            <person name="Submissions S."/>
        </authorList>
    </citation>
    <scope>NUCLEOTIDE SEQUENCE [LARGE SCALE GENOMIC DNA]</scope>
    <source>
        <strain evidence="10">DSM 44945</strain>
    </source>
</reference>
<keyword evidence="6 7" id="KW-0472">Membrane</keyword>
<dbReference type="InterPro" id="IPR000620">
    <property type="entry name" value="EamA_dom"/>
</dbReference>
<accession>A0A1I2PNG7</accession>
<evidence type="ECO:0000256" key="2">
    <source>
        <dbReference type="ARBA" id="ARBA00007362"/>
    </source>
</evidence>
<proteinExistence type="inferred from homology"/>
<dbReference type="InterPro" id="IPR037185">
    <property type="entry name" value="EmrE-like"/>
</dbReference>
<dbReference type="SUPFAM" id="SSF103481">
    <property type="entry name" value="Multidrug resistance efflux transporter EmrE"/>
    <property type="match status" value="2"/>
</dbReference>
<feature type="transmembrane region" description="Helical" evidence="7">
    <location>
        <begin position="12"/>
        <end position="34"/>
    </location>
</feature>
<dbReference type="Gene3D" id="1.10.3730.20">
    <property type="match status" value="1"/>
</dbReference>
<feature type="transmembrane region" description="Helical" evidence="7">
    <location>
        <begin position="129"/>
        <end position="146"/>
    </location>
</feature>
<evidence type="ECO:0000256" key="7">
    <source>
        <dbReference type="SAM" id="Phobius"/>
    </source>
</evidence>
<comment type="similarity">
    <text evidence="2">Belongs to the EamA transporter family.</text>
</comment>
<feature type="domain" description="EamA" evidence="8">
    <location>
        <begin position="160"/>
        <end position="297"/>
    </location>
</feature>
<organism evidence="9 10">
    <name type="scientific">Planifilum fulgidum</name>
    <dbReference type="NCBI Taxonomy" id="201973"/>
    <lineage>
        <taxon>Bacteria</taxon>
        <taxon>Bacillati</taxon>
        <taxon>Bacillota</taxon>
        <taxon>Bacilli</taxon>
        <taxon>Bacillales</taxon>
        <taxon>Thermoactinomycetaceae</taxon>
        <taxon>Planifilum</taxon>
    </lineage>
</organism>
<gene>
    <name evidence="9" type="ORF">SAMN04488025_1181</name>
</gene>
<keyword evidence="3" id="KW-1003">Cell membrane</keyword>
<feature type="transmembrane region" description="Helical" evidence="7">
    <location>
        <begin position="280"/>
        <end position="297"/>
    </location>
</feature>
<dbReference type="EMBL" id="FOOK01000018">
    <property type="protein sequence ID" value="SFG14981.1"/>
    <property type="molecule type" value="Genomic_DNA"/>
</dbReference>
<dbReference type="Pfam" id="PF00892">
    <property type="entry name" value="EamA"/>
    <property type="match status" value="2"/>
</dbReference>
<dbReference type="RefSeq" id="WP_177199102.1">
    <property type="nucleotide sequence ID" value="NZ_FOOK01000018.1"/>
</dbReference>
<feature type="domain" description="EamA" evidence="8">
    <location>
        <begin position="13"/>
        <end position="145"/>
    </location>
</feature>
<feature type="transmembrane region" description="Helical" evidence="7">
    <location>
        <begin position="158"/>
        <end position="178"/>
    </location>
</feature>
<keyword evidence="10" id="KW-1185">Reference proteome</keyword>
<name>A0A1I2PNG7_9BACL</name>
<dbReference type="PANTHER" id="PTHR32322:SF18">
    <property type="entry name" value="S-ADENOSYLMETHIONINE_S-ADENOSYLHOMOCYSTEINE TRANSPORTER"/>
    <property type="match status" value="1"/>
</dbReference>
<evidence type="ECO:0000256" key="3">
    <source>
        <dbReference type="ARBA" id="ARBA00022475"/>
    </source>
</evidence>
<dbReference type="AlphaFoldDB" id="A0A1I2PNG7"/>
<evidence type="ECO:0000313" key="10">
    <source>
        <dbReference type="Proteomes" id="UP000198661"/>
    </source>
</evidence>
<feature type="transmembrane region" description="Helical" evidence="7">
    <location>
        <begin position="40"/>
        <end position="57"/>
    </location>
</feature>
<feature type="transmembrane region" description="Helical" evidence="7">
    <location>
        <begin position="101"/>
        <end position="122"/>
    </location>
</feature>
<keyword evidence="4 7" id="KW-0812">Transmembrane</keyword>
<keyword evidence="5 7" id="KW-1133">Transmembrane helix</keyword>
<evidence type="ECO:0000313" key="9">
    <source>
        <dbReference type="EMBL" id="SFG14981.1"/>
    </source>
</evidence>
<feature type="transmembrane region" description="Helical" evidence="7">
    <location>
        <begin position="190"/>
        <end position="209"/>
    </location>
</feature>
<evidence type="ECO:0000259" key="8">
    <source>
        <dbReference type="Pfam" id="PF00892"/>
    </source>
</evidence>
<dbReference type="GO" id="GO:0005886">
    <property type="term" value="C:plasma membrane"/>
    <property type="evidence" value="ECO:0007669"/>
    <property type="project" value="UniProtKB-SubCell"/>
</dbReference>